<evidence type="ECO:0000259" key="10">
    <source>
        <dbReference type="Pfam" id="PF19425"/>
    </source>
</evidence>
<dbReference type="GO" id="GO:0006508">
    <property type="term" value="P:proteolysis"/>
    <property type="evidence" value="ECO:0007669"/>
    <property type="project" value="UniProtKB-KW"/>
</dbReference>
<keyword evidence="7" id="KW-0482">Metalloprotease</keyword>
<dbReference type="Pfam" id="PF19425">
    <property type="entry name" value="Csd3_N2"/>
    <property type="match status" value="1"/>
</dbReference>
<comment type="subcellular location">
    <subcellularLocation>
        <location evidence="2">Cell envelope</location>
    </subcellularLocation>
</comment>
<dbReference type="InterPro" id="IPR016047">
    <property type="entry name" value="M23ase_b-sheet_dom"/>
</dbReference>
<feature type="domain" description="Csd3-like second N-terminal" evidence="10">
    <location>
        <begin position="214"/>
        <end position="335"/>
    </location>
</feature>
<dbReference type="CDD" id="cd12797">
    <property type="entry name" value="M23_peptidase"/>
    <property type="match status" value="1"/>
</dbReference>
<keyword evidence="3" id="KW-0645">Protease</keyword>
<dbReference type="Gene3D" id="3.10.450.350">
    <property type="match status" value="2"/>
</dbReference>
<evidence type="ECO:0000313" key="11">
    <source>
        <dbReference type="EMBL" id="CEA06693.1"/>
    </source>
</evidence>
<keyword evidence="5" id="KW-0378">Hydrolase</keyword>
<evidence type="ECO:0000256" key="4">
    <source>
        <dbReference type="ARBA" id="ARBA00022723"/>
    </source>
</evidence>
<dbReference type="RefSeq" id="WP_044501240.1">
    <property type="nucleotide sequence ID" value="NZ_LK391969.1"/>
</dbReference>
<dbReference type="PANTHER" id="PTHR21666">
    <property type="entry name" value="PEPTIDASE-RELATED"/>
    <property type="match status" value="1"/>
</dbReference>
<comment type="cofactor">
    <cofactor evidence="1">
        <name>Zn(2+)</name>
        <dbReference type="ChEBI" id="CHEBI:29105"/>
    </cofactor>
</comment>
<dbReference type="PANTHER" id="PTHR21666:SF288">
    <property type="entry name" value="CELL DIVISION PROTEIN YTFB"/>
    <property type="match status" value="1"/>
</dbReference>
<evidence type="ECO:0000256" key="3">
    <source>
        <dbReference type="ARBA" id="ARBA00022670"/>
    </source>
</evidence>
<evidence type="ECO:0000256" key="1">
    <source>
        <dbReference type="ARBA" id="ARBA00001947"/>
    </source>
</evidence>
<name>A0A078MH75_9PSED</name>
<dbReference type="Pfam" id="PF04225">
    <property type="entry name" value="LysM_OapA"/>
    <property type="match status" value="1"/>
</dbReference>
<protein>
    <submittedName>
        <fullName evidence="11">M24/M37 family peptidase</fullName>
    </submittedName>
</protein>
<sequence>MGHHKSKSPRYPKSHLMAASGIAAALSIFLLVIPTTEVEAKRTLVQLELQEVQLDDTKSALSEELDALISETVTISSPLEMTSTAESLHTAASPEVVQAGINLQPLAAEADVAEPVATAPEWTSVTVDSGQTLSILFQNAGLSANTLHSVLDSSKEAKAFTRLRAGQELEFKLDEQGDLLGLRSKVNSLETIHIERDGDSYVFSKDVIEPEVSTRFASGSITSSLFVAAQNAGLSHNLTMQMANVFGYDVDFAREIRQGDKFDVLYEEKHVGDQRVGTGNILAARFTNRGRIYTAVRYTDSQGNSSYYRADGTSMRKAFIRTPVEFARISSRFNPGRRHPVLNKIRAHKGVDYAAATGTPIKATGDGRVVHVGRKGGYGNTVVIKHGQTYQTLYAHMSRYASGLRVGSNVAQGQVIGYVGATGLATGPHLHYEFQVSGRHVDPLSVKLPASDPIAPSERARFLALSKQMMASLDQQGGTQLAQLDD</sequence>
<keyword evidence="6" id="KW-0862">Zinc</keyword>
<dbReference type="SUPFAM" id="SSF51261">
    <property type="entry name" value="Duplicated hybrid motif"/>
    <property type="match status" value="1"/>
</dbReference>
<dbReference type="Pfam" id="PF01551">
    <property type="entry name" value="Peptidase_M23"/>
    <property type="match status" value="1"/>
</dbReference>
<keyword evidence="4" id="KW-0479">Metal-binding</keyword>
<evidence type="ECO:0000259" key="8">
    <source>
        <dbReference type="Pfam" id="PF01551"/>
    </source>
</evidence>
<dbReference type="InterPro" id="IPR007340">
    <property type="entry name" value="LysM_Opacity-associatedA"/>
</dbReference>
<dbReference type="Gene3D" id="2.70.70.10">
    <property type="entry name" value="Glucose Permease (Domain IIA)"/>
    <property type="match status" value="1"/>
</dbReference>
<dbReference type="GO" id="GO:0004222">
    <property type="term" value="F:metalloendopeptidase activity"/>
    <property type="evidence" value="ECO:0007669"/>
    <property type="project" value="TreeGrafter"/>
</dbReference>
<evidence type="ECO:0000259" key="9">
    <source>
        <dbReference type="Pfam" id="PF04225"/>
    </source>
</evidence>
<dbReference type="PATRIC" id="fig|1461581.3.peg.2963"/>
<dbReference type="EMBL" id="LM997413">
    <property type="protein sequence ID" value="CEA06693.1"/>
    <property type="molecule type" value="Genomic_DNA"/>
</dbReference>
<dbReference type="EMBL" id="LK391969">
    <property type="protein sequence ID" value="CEF28044.1"/>
    <property type="molecule type" value="Genomic_DNA"/>
</dbReference>
<proteinExistence type="predicted"/>
<dbReference type="InterPro" id="IPR011055">
    <property type="entry name" value="Dup_hybrid_motif"/>
</dbReference>
<dbReference type="GO" id="GO:0042834">
    <property type="term" value="F:peptidoglycan binding"/>
    <property type="evidence" value="ECO:0007669"/>
    <property type="project" value="InterPro"/>
</dbReference>
<dbReference type="OrthoDB" id="9805070at2"/>
<evidence type="ECO:0000256" key="6">
    <source>
        <dbReference type="ARBA" id="ARBA00022833"/>
    </source>
</evidence>
<dbReference type="InterPro" id="IPR045834">
    <property type="entry name" value="Csd3_N2"/>
</dbReference>
<dbReference type="InterPro" id="IPR050570">
    <property type="entry name" value="Cell_wall_metabolism_enzyme"/>
</dbReference>
<evidence type="ECO:0000256" key="7">
    <source>
        <dbReference type="ARBA" id="ARBA00023049"/>
    </source>
</evidence>
<organism evidence="11">
    <name type="scientific">Pseudomonas saudimassiliensis</name>
    <dbReference type="NCBI Taxonomy" id="1461581"/>
    <lineage>
        <taxon>Bacteria</taxon>
        <taxon>Pseudomonadati</taxon>
        <taxon>Pseudomonadota</taxon>
        <taxon>Gammaproteobacteria</taxon>
        <taxon>Pseudomonadales</taxon>
        <taxon>Pseudomonadaceae</taxon>
        <taxon>Pseudomonas</taxon>
    </lineage>
</organism>
<evidence type="ECO:0000256" key="5">
    <source>
        <dbReference type="ARBA" id="ARBA00022801"/>
    </source>
</evidence>
<evidence type="ECO:0000256" key="2">
    <source>
        <dbReference type="ARBA" id="ARBA00004196"/>
    </source>
</evidence>
<reference evidence="11" key="1">
    <citation type="submission" date="2014-07" db="EMBL/GenBank/DDBJ databases">
        <authorList>
            <person name="Urmite Genomes Urmite Genomes"/>
        </authorList>
    </citation>
    <scope>NUCLEOTIDE SEQUENCE</scope>
    <source>
        <strain evidence="11">12M76_air</strain>
    </source>
</reference>
<accession>A0A078MH75</accession>
<feature type="domain" description="Opacity-associated protein A LysM-like" evidence="9">
    <location>
        <begin position="121"/>
        <end position="193"/>
    </location>
</feature>
<dbReference type="AlphaFoldDB" id="A0A078MH75"/>
<gene>
    <name evidence="11" type="ORF">BN1049_03022</name>
</gene>
<dbReference type="FunFam" id="2.70.70.10:FF:000002">
    <property type="entry name" value="Murein DD-endopeptidase MepM"/>
    <property type="match status" value="1"/>
</dbReference>
<dbReference type="GO" id="GO:0030313">
    <property type="term" value="C:cell envelope"/>
    <property type="evidence" value="ECO:0007669"/>
    <property type="project" value="UniProtKB-SubCell"/>
</dbReference>
<feature type="domain" description="M23ase beta-sheet core" evidence="8">
    <location>
        <begin position="347"/>
        <end position="443"/>
    </location>
</feature>
<dbReference type="GO" id="GO:0046872">
    <property type="term" value="F:metal ion binding"/>
    <property type="evidence" value="ECO:0007669"/>
    <property type="project" value="UniProtKB-KW"/>
</dbReference>